<evidence type="ECO:0000256" key="2">
    <source>
        <dbReference type="ARBA" id="ARBA00022553"/>
    </source>
</evidence>
<dbReference type="PANTHER" id="PTHR43439">
    <property type="entry name" value="PHENYLACETATE-COENZYME A LIGASE"/>
    <property type="match status" value="1"/>
</dbReference>
<dbReference type="Gene3D" id="3.40.50.12780">
    <property type="entry name" value="N-terminal domain of ligase-like"/>
    <property type="match status" value="1"/>
</dbReference>
<dbReference type="AlphaFoldDB" id="A0A1B7MWZ0"/>
<evidence type="ECO:0000259" key="4">
    <source>
        <dbReference type="Pfam" id="PF00501"/>
    </source>
</evidence>
<accession>A0A1B7MWZ0</accession>
<reference evidence="6 7" key="1">
    <citation type="submission" date="2016-06" db="EMBL/GenBank/DDBJ databases">
        <title>Comparative genomics of the ectomycorrhizal sister species Rhizopogon vinicolor and Rhizopogon vesiculosus (Basidiomycota: Boletales) reveals a divergence of the mating type B locus.</title>
        <authorList>
            <consortium name="DOE Joint Genome Institute"/>
            <person name="Mujic A.B."/>
            <person name="Kuo A."/>
            <person name="Tritt A."/>
            <person name="Lipzen A."/>
            <person name="Chen C."/>
            <person name="Johnson J."/>
            <person name="Sharma A."/>
            <person name="Barry K."/>
            <person name="Grigoriev I.V."/>
            <person name="Spatafora J.W."/>
        </authorList>
    </citation>
    <scope>NUCLEOTIDE SEQUENCE [LARGE SCALE GENOMIC DNA]</scope>
    <source>
        <strain evidence="6 7">AM-OR11-026</strain>
    </source>
</reference>
<keyword evidence="7" id="KW-1185">Reference proteome</keyword>
<dbReference type="PROSITE" id="PS00455">
    <property type="entry name" value="AMP_BINDING"/>
    <property type="match status" value="1"/>
</dbReference>
<gene>
    <name evidence="6" type="ORF">K503DRAFT_257402</name>
</gene>
<keyword evidence="3" id="KW-1133">Transmembrane helix</keyword>
<sequence length="1101" mass="120486">MVTSHRPGPANYPPLDGSLFLPELLEFNAQHNSDITFFVYDTPDSGDLVSITHLDFYQACHRAAQKIRPGRAGTGKEIVALLGNFDTLLFYTVFMGIIFAGLVPFPMSPRNSAAAVINMMEKTNCHHLITTRNSLGSLIDEIKTDFASQGTETSQLQIDEVPALRDLYPALVRDSPNQAFVPYPPPTSRSSENDILFYLHSSGSTGFPKSIPMTNLTTIHWCLTPSVLDHINIPTPIRISVASLPSFHTLGLYMQLLVPMASLSSVSIYRPTSLHDPCAAPIIPNAQNILDSVLKTKANGLGVVPFFLEQWASSPNAIDILKALQYVAFGGGTLVPKVGNALVGAGVKLSSVYGATEVGAITHFLRNEVDQRFWDWVRFSQYSKIRWAPQGDGTYECQVLTTPTHQVSVENLPDVKGYATSDVFIKHPTVEGLWKIVGRIDDVLILSSGEKTVPGPMESIICANRCVNGTVMFGRGRNQVGILIEPRAGYDIDVDDETQVTEFRNQVWPDIEEANKEAPAFSRIFKEMILVTSREKPMLRVGKGSVNKKATVKLYEEEINAIYEKIESSTDAGIDVPLPRRWTVEHVESWLLVHAAAANAGKTVDCHIDLFAQGFDSLSATFLTNRIIGSLSSSSDRNVQVSSSRIDHNIVFSSPSIRQLARSVINAVSQQNGTCAVDAETDIENMVEKYSVGFEYSARDASATTVNGGTRGDHVVVLTGSTGGLGSYLLASLLQRKDVSVVYAFNRPSRGAGSSIQRRQQSSFEDRGLDVTLLQSEKLVYVETDTSHDNLGLDGELYQKICTTATIIIHNAWRLDFNLALSSFEPHVQGTRNLIDLALSSSRHPKPRFMFTSSISTAQSWDRAKGPFPEEVQYDAGIAKGLGYGASKYVSERILVNSKLPASSFRIGQISGGPPRGAWSTTDWLPIIVKSSVSLGALPEAQGLLSWIPPHAVSNAILDVAFSEEEPPIAVNLVHPRPIPWKALMLPVADAICERKVTSDLLPLVPLSEWLEKLESSGKDVSEENMKRIPAIKLLDFMRFITRSDIAIRASGELSSEAGGFTSFATGVAQRVSPTVKELEPLSSADAVQWVDYWTAVGMFR</sequence>
<dbReference type="OrthoDB" id="429813at2759"/>
<evidence type="ECO:0000259" key="5">
    <source>
        <dbReference type="Pfam" id="PF07993"/>
    </source>
</evidence>
<dbReference type="SUPFAM" id="SSF51735">
    <property type="entry name" value="NAD(P)-binding Rossmann-fold domains"/>
    <property type="match status" value="1"/>
</dbReference>
<dbReference type="InterPro" id="IPR020845">
    <property type="entry name" value="AMP-binding_CS"/>
</dbReference>
<dbReference type="Pfam" id="PF07993">
    <property type="entry name" value="NAD_binding_4"/>
    <property type="match status" value="1"/>
</dbReference>
<keyword evidence="3" id="KW-0812">Transmembrane</keyword>
<proteinExistence type="predicted"/>
<dbReference type="InterPro" id="IPR013120">
    <property type="entry name" value="FAR_NAD-bd"/>
</dbReference>
<dbReference type="SUPFAM" id="SSF56801">
    <property type="entry name" value="Acetyl-CoA synthetase-like"/>
    <property type="match status" value="1"/>
</dbReference>
<dbReference type="Pfam" id="PF23562">
    <property type="entry name" value="AMP-binding_C_3"/>
    <property type="match status" value="1"/>
</dbReference>
<dbReference type="InParanoid" id="A0A1B7MWZ0"/>
<keyword evidence="3" id="KW-0472">Membrane</keyword>
<organism evidence="6 7">
    <name type="scientific">Rhizopogon vinicolor AM-OR11-026</name>
    <dbReference type="NCBI Taxonomy" id="1314800"/>
    <lineage>
        <taxon>Eukaryota</taxon>
        <taxon>Fungi</taxon>
        <taxon>Dikarya</taxon>
        <taxon>Basidiomycota</taxon>
        <taxon>Agaricomycotina</taxon>
        <taxon>Agaricomycetes</taxon>
        <taxon>Agaricomycetidae</taxon>
        <taxon>Boletales</taxon>
        <taxon>Suillineae</taxon>
        <taxon>Rhizopogonaceae</taxon>
        <taxon>Rhizopogon</taxon>
    </lineage>
</organism>
<protein>
    <submittedName>
        <fullName evidence="6">Putative aminoadipate reductase</fullName>
    </submittedName>
</protein>
<dbReference type="Gene3D" id="3.40.50.720">
    <property type="entry name" value="NAD(P)-binding Rossmann-like Domain"/>
    <property type="match status" value="1"/>
</dbReference>
<dbReference type="InterPro" id="IPR036291">
    <property type="entry name" value="NAD(P)-bd_dom_sf"/>
</dbReference>
<dbReference type="PANTHER" id="PTHR43439:SF2">
    <property type="entry name" value="ENZYME, PUTATIVE (JCVI)-RELATED"/>
    <property type="match status" value="1"/>
</dbReference>
<feature type="domain" description="Thioester reductase (TE)" evidence="5">
    <location>
        <begin position="718"/>
        <end position="957"/>
    </location>
</feature>
<dbReference type="InterPro" id="IPR051414">
    <property type="entry name" value="Adenylate-forming_Reductase"/>
</dbReference>
<dbReference type="EMBL" id="KV448374">
    <property type="protein sequence ID" value="OAX37071.1"/>
    <property type="molecule type" value="Genomic_DNA"/>
</dbReference>
<dbReference type="InterPro" id="IPR042099">
    <property type="entry name" value="ANL_N_sf"/>
</dbReference>
<keyword evidence="1" id="KW-0596">Phosphopantetheine</keyword>
<keyword evidence="2" id="KW-0597">Phosphoprotein</keyword>
<evidence type="ECO:0000256" key="3">
    <source>
        <dbReference type="SAM" id="Phobius"/>
    </source>
</evidence>
<dbReference type="Pfam" id="PF00501">
    <property type="entry name" value="AMP-binding"/>
    <property type="match status" value="1"/>
</dbReference>
<dbReference type="InterPro" id="IPR000873">
    <property type="entry name" value="AMP-dep_synth/lig_dom"/>
</dbReference>
<evidence type="ECO:0000313" key="6">
    <source>
        <dbReference type="EMBL" id="OAX37071.1"/>
    </source>
</evidence>
<feature type="domain" description="AMP-dependent synthetase/ligase" evidence="4">
    <location>
        <begin position="27"/>
        <end position="366"/>
    </location>
</feature>
<evidence type="ECO:0000313" key="7">
    <source>
        <dbReference type="Proteomes" id="UP000092154"/>
    </source>
</evidence>
<name>A0A1B7MWZ0_9AGAM</name>
<dbReference type="Proteomes" id="UP000092154">
    <property type="component" value="Unassembled WGS sequence"/>
</dbReference>
<dbReference type="STRING" id="1314800.A0A1B7MWZ0"/>
<feature type="transmembrane region" description="Helical" evidence="3">
    <location>
        <begin position="88"/>
        <end position="107"/>
    </location>
</feature>
<evidence type="ECO:0000256" key="1">
    <source>
        <dbReference type="ARBA" id="ARBA00022450"/>
    </source>
</evidence>